<proteinExistence type="predicted"/>
<organism evidence="1 2">
    <name type="scientific">Nyssa sinensis</name>
    <dbReference type="NCBI Taxonomy" id="561372"/>
    <lineage>
        <taxon>Eukaryota</taxon>
        <taxon>Viridiplantae</taxon>
        <taxon>Streptophyta</taxon>
        <taxon>Embryophyta</taxon>
        <taxon>Tracheophyta</taxon>
        <taxon>Spermatophyta</taxon>
        <taxon>Magnoliopsida</taxon>
        <taxon>eudicotyledons</taxon>
        <taxon>Gunneridae</taxon>
        <taxon>Pentapetalae</taxon>
        <taxon>asterids</taxon>
        <taxon>Cornales</taxon>
        <taxon>Nyssaceae</taxon>
        <taxon>Nyssa</taxon>
    </lineage>
</organism>
<dbReference type="Proteomes" id="UP000325577">
    <property type="component" value="Linkage Group LG11"/>
</dbReference>
<protein>
    <submittedName>
        <fullName evidence="1">Uncharacterized protein</fullName>
    </submittedName>
</protein>
<evidence type="ECO:0000313" key="1">
    <source>
        <dbReference type="EMBL" id="KAA8543433.1"/>
    </source>
</evidence>
<reference evidence="1 2" key="1">
    <citation type="submission" date="2019-09" db="EMBL/GenBank/DDBJ databases">
        <title>A chromosome-level genome assembly of the Chinese tupelo Nyssa sinensis.</title>
        <authorList>
            <person name="Yang X."/>
            <person name="Kang M."/>
            <person name="Yang Y."/>
            <person name="Xiong H."/>
            <person name="Wang M."/>
            <person name="Zhang Z."/>
            <person name="Wang Z."/>
            <person name="Wu H."/>
            <person name="Ma T."/>
            <person name="Liu J."/>
            <person name="Xi Z."/>
        </authorList>
    </citation>
    <scope>NUCLEOTIDE SEQUENCE [LARGE SCALE GENOMIC DNA]</scope>
    <source>
        <strain evidence="1">J267</strain>
        <tissue evidence="1">Leaf</tissue>
    </source>
</reference>
<keyword evidence="2" id="KW-1185">Reference proteome</keyword>
<evidence type="ECO:0000313" key="2">
    <source>
        <dbReference type="Proteomes" id="UP000325577"/>
    </source>
</evidence>
<sequence length="80" mass="9153">MDSFPGLFNGFRVEAESLRICQPNIVLWSLLLGQPLQQHLVLTEKHLLLHSNFSACRQDDGEKVAKRKETTKASLDFKEK</sequence>
<name>A0A5J5BK41_9ASTE</name>
<accession>A0A5J5BK41</accession>
<dbReference type="AlphaFoldDB" id="A0A5J5BK41"/>
<dbReference type="EMBL" id="CM018034">
    <property type="protein sequence ID" value="KAA8543433.1"/>
    <property type="molecule type" value="Genomic_DNA"/>
</dbReference>
<gene>
    <name evidence="1" type="ORF">F0562_021072</name>
</gene>